<dbReference type="AlphaFoldDB" id="A0AA43QKC3"/>
<feature type="region of interest" description="Disordered" evidence="1">
    <location>
        <begin position="200"/>
        <end position="223"/>
    </location>
</feature>
<feature type="region of interest" description="Disordered" evidence="1">
    <location>
        <begin position="309"/>
        <end position="349"/>
    </location>
</feature>
<dbReference type="GO" id="GO:0061630">
    <property type="term" value="F:ubiquitin protein ligase activity"/>
    <property type="evidence" value="ECO:0007669"/>
    <property type="project" value="TreeGrafter"/>
</dbReference>
<feature type="signal peptide" evidence="2">
    <location>
        <begin position="1"/>
        <end position="18"/>
    </location>
</feature>
<evidence type="ECO:0000256" key="2">
    <source>
        <dbReference type="SAM" id="SignalP"/>
    </source>
</evidence>
<organism evidence="3 4">
    <name type="scientific">Ramalina farinacea</name>
    <dbReference type="NCBI Taxonomy" id="258253"/>
    <lineage>
        <taxon>Eukaryota</taxon>
        <taxon>Fungi</taxon>
        <taxon>Dikarya</taxon>
        <taxon>Ascomycota</taxon>
        <taxon>Pezizomycotina</taxon>
        <taxon>Lecanoromycetes</taxon>
        <taxon>OSLEUM clade</taxon>
        <taxon>Lecanoromycetidae</taxon>
        <taxon>Lecanorales</taxon>
        <taxon>Lecanorineae</taxon>
        <taxon>Ramalinaceae</taxon>
        <taxon>Ramalina</taxon>
    </lineage>
</organism>
<dbReference type="EMBL" id="JAPUFD010000003">
    <property type="protein sequence ID" value="MDI1486506.1"/>
    <property type="molecule type" value="Genomic_DNA"/>
</dbReference>
<proteinExistence type="predicted"/>
<evidence type="ECO:0000256" key="1">
    <source>
        <dbReference type="SAM" id="MobiDB-lite"/>
    </source>
</evidence>
<protein>
    <submittedName>
        <fullName evidence="3">Uncharacterized protein</fullName>
    </submittedName>
</protein>
<name>A0AA43QKC3_9LECA</name>
<feature type="chain" id="PRO_5041308644" evidence="2">
    <location>
        <begin position="19"/>
        <end position="478"/>
    </location>
</feature>
<gene>
    <name evidence="3" type="ORF">OHK93_005737</name>
</gene>
<sequence>MAGILVCCAIYFLALTVCILFPPEGVNQLGLWGRARWAKDNLQVSDRFSTIMRLDMQQDFFSSLLRTGFAILTAASEAVYLSEYEPVGIPRWTWLEEERLKQLDYSTDSTRQRSIHVEPHAQSRGFSGYGNAVNPSPNETEPGHEEDGVGHLQRGNRYGKGPKDIRVYKFLKNIFRLSVEGLRILVNKIWALAGFRPPLSRSKKPESHQGTQNPHDDESKDKDYPVFWMISEDGVLSRAKSKDVDVEEETRIRMHLSYPSPPSEEQISKHLYDWWRRNGWWGELDSSGTYTASTQDDEDDTTSLISMSTTNAETSDEESGWQSDPDSGRSTPTQHRPNPRLARSPSPLFDHGLDAAALAALLNPKDLESRQQAKILAHTLTATGITTRSRYQRAINQERTKLLTSAARTTKQSGPFPQEEEAELLESIIHMRRSKAARTQSHQDSESWASGGAACVVCQCEPRSVLVWPCRCLIKEDS</sequence>
<evidence type="ECO:0000313" key="4">
    <source>
        <dbReference type="Proteomes" id="UP001161017"/>
    </source>
</evidence>
<feature type="compositionally biased region" description="Polar residues" evidence="1">
    <location>
        <begin position="320"/>
        <end position="336"/>
    </location>
</feature>
<feature type="compositionally biased region" description="Basic and acidic residues" evidence="1">
    <location>
        <begin position="214"/>
        <end position="223"/>
    </location>
</feature>
<dbReference type="GO" id="GO:0016567">
    <property type="term" value="P:protein ubiquitination"/>
    <property type="evidence" value="ECO:0007669"/>
    <property type="project" value="TreeGrafter"/>
</dbReference>
<dbReference type="Proteomes" id="UP001161017">
    <property type="component" value="Unassembled WGS sequence"/>
</dbReference>
<accession>A0AA43QKC3</accession>
<keyword evidence="2" id="KW-0732">Signal</keyword>
<keyword evidence="4" id="KW-1185">Reference proteome</keyword>
<reference evidence="3" key="1">
    <citation type="journal article" date="2023" name="Genome Biol. Evol.">
        <title>First Whole Genome Sequence and Flow Cytometry Genome Size Data for the Lichen-Forming Fungus Ramalina farinacea (Ascomycota).</title>
        <authorList>
            <person name="Llewellyn T."/>
            <person name="Mian S."/>
            <person name="Hill R."/>
            <person name="Leitch I.J."/>
            <person name="Gaya E."/>
        </authorList>
    </citation>
    <scope>NUCLEOTIDE SEQUENCE</scope>
    <source>
        <strain evidence="3">LIQ254RAFAR</strain>
    </source>
</reference>
<dbReference type="GO" id="GO:0006511">
    <property type="term" value="P:ubiquitin-dependent protein catabolic process"/>
    <property type="evidence" value="ECO:0007669"/>
    <property type="project" value="TreeGrafter"/>
</dbReference>
<comment type="caution">
    <text evidence="3">The sequence shown here is derived from an EMBL/GenBank/DDBJ whole genome shotgun (WGS) entry which is preliminary data.</text>
</comment>
<feature type="region of interest" description="Disordered" evidence="1">
    <location>
        <begin position="111"/>
        <end position="157"/>
    </location>
</feature>
<evidence type="ECO:0000313" key="3">
    <source>
        <dbReference type="EMBL" id="MDI1486506.1"/>
    </source>
</evidence>
<dbReference type="PANTHER" id="PTHR22696">
    <property type="entry name" value="E3 UBIQUITIN-PROTEIN LIGASE RNF26"/>
    <property type="match status" value="1"/>
</dbReference>
<dbReference type="PANTHER" id="PTHR22696:SF1">
    <property type="entry name" value="E3 UBIQUITIN-PROTEIN LIGASE RNF26"/>
    <property type="match status" value="1"/>
</dbReference>